<reference evidence="1" key="1">
    <citation type="submission" date="2019-11" db="EMBL/GenBank/DDBJ databases">
        <title>Nori genome reveals adaptations in red seaweeds to the harsh intertidal environment.</title>
        <authorList>
            <person name="Wang D."/>
            <person name="Mao Y."/>
        </authorList>
    </citation>
    <scope>NUCLEOTIDE SEQUENCE</scope>
    <source>
        <tissue evidence="1">Gametophyte</tissue>
    </source>
</reference>
<accession>A0ACC3BQL1</accession>
<proteinExistence type="predicted"/>
<protein>
    <submittedName>
        <fullName evidence="1">Uncharacterized protein</fullName>
    </submittedName>
</protein>
<organism evidence="1 2">
    <name type="scientific">Pyropia yezoensis</name>
    <name type="common">Susabi-nori</name>
    <name type="synonym">Porphyra yezoensis</name>
    <dbReference type="NCBI Taxonomy" id="2788"/>
    <lineage>
        <taxon>Eukaryota</taxon>
        <taxon>Rhodophyta</taxon>
        <taxon>Bangiophyceae</taxon>
        <taxon>Bangiales</taxon>
        <taxon>Bangiaceae</taxon>
        <taxon>Pyropia</taxon>
    </lineage>
</organism>
<sequence length="4271" mass="415588">MFLHDGLFHLGANCLSLSSLGPSAEAVFGRPRMAAGYAAAGVAAAAASVAWTPSPAVGASGAVFGLLGGLMVYLLLNRRGVARGSGRSLRALAGVAAVNLAYGAMPGGRVDNAGHVGGLAAGALLAAVAGPRYRLVRGRLVDEPLGVAAVRVSGPLRSPCTPTTPPPLLTLFHLSPDHPNRPPRLSLSPSSPPSPTTTVMGRVRTKRPVVLPGWLTAATAAIADAPDDTALEAALATFGPPYGFERAEERSLYSWVDVLNRLDDVLERYALASPTVVATLTRPLGREAAGGAGAAGDPPSAGASPPGGGGAPGGAPGGGSLPATPSEGVPASPAPPGGVAAAPTAGTLAAASAPPVAAAAAMARGSGAAGPPVADADGIDGSAAASSPPPPPPSPSPAVPSDRLADLALAASLALVHHATYDTKNVYNSVEQLAALLSHTRPSVVVFALETLGAMLTRSPKLRVTRAHTNADLANRLLALAVGWGGKESALGLADCLRRSPQAVRALSPDGAKIHLDYCEEVAAPVGGGGGGAAASGGGGEGVGGPRAGPAAAGAPARGAVATTPILAAAAAGGGPVVAAPAAGTSATGGRAKEWTTLIVDDVSALPTDEAELVGVYADSLRMQRSSRFQLLALVRVARAFRSGVDARRRAARVRLLALTTLSQMHVGPDTLGTPFAAEPELVSQIALIACAPDSLEGGGGVGSGDRTPVADAMSVDGGSGGASQRGAVRTGAVVPEGGRPPGATAAVAADDAADAVPDTAIDEEEDAPDTAVMDDAALAAGDDGRGSDEDGQMEGLEDLPRSLRIAALRCLTAILPDRTRVSQVQAAAGVSSHHGGLPTLLRSEVAALVAAAVNPPASPLPPFRPPPPVAAVGRERSGGPPGSGGRGGADAPSRSMTARARAAAAILSAGLDVPPWGEAGAAGGDAMDVDGAGEEDDVSPAPVPVASSSGADATAAAGPVSGPAPSTGRGQSGGLDAPSIPPPGPPASSEADAAAARRLAAHDAAAAAAVLAADPTEVELLPRSAVAEAALSLVHCLACCTAAAQLVGAGVVQALLPLVGDRDPVHGRIVALAVRALEALVENTAPTAGGAVFRDAGGVSAVADRVVVDVYHKRALLFGRAPPERGELPEGGASSVSAAAGPDSSVSEAKDAATNLSSASPAHVTAPTPPIAVATDAGAVAGDGSGPAAGVVSTEGGTGPTTAGLASGLAAGVDAWGDTEDDDERVEVAALSLRGESRALYARLAAACMTAREAVRYPAPSSSAASRGLLPHSQWGLLRALLRLLSLTSAAAGGSHARELAEGTLPRALRRLLARPFYFGGSLFAAAAATTADIAHAEPTATQLLVDAGVSAALLRSVSLGLPPSGEAVRCVPAALAAVCLCPAALGDVWRAQPLLPYMKRLASPFYGRAMHGDAPMSIGGTLDELVRHVPSLRGDGTASHVAFLETATSFVVASQAGLFVSPAGEGKGERAPAAGAPVAFSSATATAAGAVGTVAAAGGSRASELLASVPPSTVAAPAAGEAVDRREVARPERHAPSRGDASFAATVVETSPTLGDLAPENAQEACRMDTGTGVANSGTEASPSSPPVPAPPFTPHTTLGTASPGLVLELVALDKMRLTAANLAARLAGLPHSNSDLRSGLMTAGAVERLLSLRRAPALAIVSPAPHGANAAPRLSSAPTAHAVAGAITHALRTLLSAQLPQSVLRVVLRGIFDALREDAIDVLEAVERLDGRGLGGEVLLLFGGNAAHSPPLVFDLDAVVAPSGEGVKGAGMSGAAARVAAPAPAAPPAGGQPVSASPAPTTAPPPAAAPLPDAAPPPAAVPPPSAAAPPAAQSTAATTPRRKMAATADGTPSKKGGKALAPVAPPPPLSHPDALRVLSAAARRLRVSLTFLTGLFSVSRGPSLVVDAWESASGSAIVALVAAADRAVRVLLARSYTGLAVSTADDGDLHSARVWVATEDGPGSMDPAAARLVVSKVTEASNLSLDDAAAVMEAVLAARVPSDEPTAGRVELIGASWSLGTLVVANERFFGSLFANLYAGGRHASASRSAARARSMGASIGRSLTLHVSAAEALWAETVATAGGGRVSAAWDYIRGISGLIRECIYDTSRRVTHGAVLQAFLVAGGASLLRRVAKVSTLIAVAAGDIPSQPRGPEAPADTHWLPPPPLPLSRHVPATPFAVAYVAAAKVIVEKGLARSAMGSGGDAPETALCLPAGGARTVPAAAAGLSASMDVTGAQSANAATASLADLSPADVAAMEAGLAVHTALAAARSSRHVVQGAAMDALAAVVALGSALAVCDELPAGSPAGSAATASEWQPDALLRTAQTLGMQLLADVLASPPHLLADSTRPALLPALTSSLEAISKSAVAEALAARDAAAAAAASAAAPARGAGSGRRPGASASGAAGVAGSASGPGGASRARGGEAFLRRMGILEGSVPDGAAAAAPRSAATSAAAAAAMAAVSPRSRPPPPPPPPPFVPDPTSLSSLVYMGFSSSHATAALQHAAGSRGGIEVALDWLISHPEPEPEADASDAAPDAPDSGGAGAASAAATSSGAGAGGAAAAAPVPAPVASTPTTGSAGADATASAPAEFVAASAAPTLAAPAAATLAAPAAAAAAAASAPTGPLPAVSGASASGAVPSSNTPETTTAGVGFASGSAASVGAGASDGPVSTAESEAMLSSLALATGAMETGASRASEAAAGSAPNAADEVALVGAAAAAASAASPSPSTAAAAESSNATAGGDGAVKATPGTAGSPEGKGKAPEVVAAAASPSDVDTDGEMVEPPAHDIDAQCALALKEAITTESSQLCTALDRRGDGVILSRARYDALLASCVAVAGGSSRGPSPAAGGAAGVAFEAASRPVGTLPSAGAARGAVGGAGAGNSAVGGSGGVASATVSAAVAVASSAAPAGPATLSRHGSSRSAPGSDVGTSPLPDRPASRSLAASPLGSLRGRRMMASALSTFIGPPSMSPAPASSGALVAMEKRPPLSAEVNAAYRKHFLTLLRPVVEHALGGGGTVGAAADAPFIAVELLLVLGRNDALSSGTIRRYADQVVDSLRTFLTAPISADGSGEDELAAHLAATAQTAAVWAHYGSAAVRGALAERGAARAAADYLNGLAAAPPPGPRPRRRSSLGSDALAAAAVLVSADPDMAGSLPLADAATLGALRRVVVRKAEHARATVCLLTLDAFVRNAKDDHRAAGEDGVAAVRALMPTLPIVPPAVTGADSDEEGAAGGGGGRRGGGGGGGSSGEKRKRKRRRGNSTVGAAGGTAAAARQPPAPPPRDADGDASMAVPSAAAGGSSSGAPVSAERPAGTALPAVAAAAAAPSASAAAAAPSASAPSAAPTASAMAPTASAPTASAPATTAPDGGSAANKAPSATAPASEAKPKGTPSRDAEIKALAASETAAFNKLRRLLTNANERKAASVRLAVAETTPFAPPMSLLARVPAAPVSFISLPALLDTVVALLPRWASEPSATDVLLALLQLLCSLTEDEDLARRFLAADGVPMLLSLPAMGWPAGGSGSVTGAAGGQPPRAVVRAILRHVAEDKATLEEAMSADVRSLIGANRRSSSGYAFTVPVLLAQAAPMVARHVGSFTAAVALSCRLRPAYADTANPSVEAVPDLPLTPSQLADQRRARPNVTQVVEELVRVLAPPPSVAGKGGTSGGGPISPTRRGAKSKTADRGKGTKHHAAGAGAVGGVVGAVGVAGGAAAPPPPPTAADGGVPVGATAPPPLSADGSVSSGRAVGGRGLTAFALRMLTELVELSPTYASAVALARSPVEEAPPSGEEADAGVTPSKVGGRASAAAVAGAGRSAPAEDVAMDDEIQPVSRSKPAPPPPPPPPPPPLPAAAARGEARQSALSYVLHELLPMPPSPEKAPTPLVRLERAAADETARAARDLFSAICVRAAAMPSRRDTDKAGAKGDGAKGSGSKDAGAGAASGAAESASEGGAASAAADERTAPFVALAAAAEAEAARRPAPRVGAVHALAACVPTTPGAVGGVNAGGNTTYLVLRGLLDAGVANALAHCLDRMDVAAAGNADCVNAVLRAVEALGHAASQAAVNASTVGGSGGGGGVAGGGHAMTHDLHHHHGHVHLHRGHPVMAVDGSGMPVAGIPVGVMGGGVPGGGMGIPGGGGLDAMQMGLEGVSRALDGMLARMGGGDGGTEAAALSGAQVADVHSIVDMLAAQAGEAGGGGLGDEEESASEGEEEEEEEEEEGDDDDEDGLSGDEDGDLEGGGGGGRGRVGRRRPRRGGVRGRVSP</sequence>
<dbReference type="EMBL" id="CM020618">
    <property type="protein sequence ID" value="KAK1860021.1"/>
    <property type="molecule type" value="Genomic_DNA"/>
</dbReference>
<evidence type="ECO:0000313" key="2">
    <source>
        <dbReference type="Proteomes" id="UP000798662"/>
    </source>
</evidence>
<dbReference type="Proteomes" id="UP000798662">
    <property type="component" value="Chromosome 1"/>
</dbReference>
<comment type="caution">
    <text evidence="1">The sequence shown here is derived from an EMBL/GenBank/DDBJ whole genome shotgun (WGS) entry which is preliminary data.</text>
</comment>
<gene>
    <name evidence="1" type="ORF">I4F81_002613</name>
</gene>
<evidence type="ECO:0000313" key="1">
    <source>
        <dbReference type="EMBL" id="KAK1860021.1"/>
    </source>
</evidence>
<keyword evidence="2" id="KW-1185">Reference proteome</keyword>
<name>A0ACC3BQL1_PYRYE</name>